<feature type="region of interest" description="Disordered" evidence="1">
    <location>
        <begin position="2223"/>
        <end position="2257"/>
    </location>
</feature>
<feature type="region of interest" description="Disordered" evidence="1">
    <location>
        <begin position="4406"/>
        <end position="4439"/>
    </location>
</feature>
<dbReference type="Gene3D" id="2.60.40.10">
    <property type="entry name" value="Immunoglobulins"/>
    <property type="match status" value="8"/>
</dbReference>
<evidence type="ECO:0000259" key="3">
    <source>
        <dbReference type="Pfam" id="PF01345"/>
    </source>
</evidence>
<feature type="domain" description="DUF11" evidence="3">
    <location>
        <begin position="4555"/>
        <end position="4664"/>
    </location>
</feature>
<feature type="region of interest" description="Disordered" evidence="1">
    <location>
        <begin position="4148"/>
        <end position="4173"/>
    </location>
</feature>
<feature type="domain" description="DUF11" evidence="3">
    <location>
        <begin position="1502"/>
        <end position="1622"/>
    </location>
</feature>
<keyword evidence="2" id="KW-1133">Transmembrane helix</keyword>
<accession>A0A6C7E4Q9</accession>
<feature type="region of interest" description="Disordered" evidence="1">
    <location>
        <begin position="4776"/>
        <end position="4795"/>
    </location>
</feature>
<feature type="domain" description="DUF11" evidence="3">
    <location>
        <begin position="368"/>
        <end position="481"/>
    </location>
</feature>
<feature type="domain" description="DUF11" evidence="3">
    <location>
        <begin position="3658"/>
        <end position="3787"/>
    </location>
</feature>
<feature type="region of interest" description="Disordered" evidence="1">
    <location>
        <begin position="1849"/>
        <end position="1868"/>
    </location>
</feature>
<feature type="domain" description="DUF11" evidence="3">
    <location>
        <begin position="2908"/>
        <end position="3021"/>
    </location>
</feature>
<feature type="domain" description="DUF11" evidence="3">
    <location>
        <begin position="3796"/>
        <end position="3918"/>
    </location>
</feature>
<feature type="region of interest" description="Disordered" evidence="1">
    <location>
        <begin position="3119"/>
        <end position="3142"/>
    </location>
</feature>
<feature type="domain" description="DUF11" evidence="3">
    <location>
        <begin position="4306"/>
        <end position="4423"/>
    </location>
</feature>
<feature type="domain" description="DUF11" evidence="3">
    <location>
        <begin position="1879"/>
        <end position="1987"/>
    </location>
</feature>
<dbReference type="InterPro" id="IPR013783">
    <property type="entry name" value="Ig-like_fold"/>
</dbReference>
<organism evidence="4 5">
    <name type="scientific">Ilumatobacter coccineus (strain NBRC 103263 / KCTC 29153 / YM16-304)</name>
    <dbReference type="NCBI Taxonomy" id="1313172"/>
    <lineage>
        <taxon>Bacteria</taxon>
        <taxon>Bacillati</taxon>
        <taxon>Actinomycetota</taxon>
        <taxon>Acidimicrobiia</taxon>
        <taxon>Acidimicrobiales</taxon>
        <taxon>Ilumatobacteraceae</taxon>
        <taxon>Ilumatobacter</taxon>
    </lineage>
</organism>
<feature type="domain" description="DUF11" evidence="3">
    <location>
        <begin position="2533"/>
        <end position="2639"/>
    </location>
</feature>
<feature type="domain" description="DUF11" evidence="3">
    <location>
        <begin position="1630"/>
        <end position="1740"/>
    </location>
</feature>
<dbReference type="GO" id="GO:0005975">
    <property type="term" value="P:carbohydrate metabolic process"/>
    <property type="evidence" value="ECO:0007669"/>
    <property type="project" value="UniProtKB-ARBA"/>
</dbReference>
<feature type="domain" description="DUF11" evidence="3">
    <location>
        <begin position="1007"/>
        <end position="1123"/>
    </location>
</feature>
<feature type="compositionally biased region" description="Low complexity" evidence="1">
    <location>
        <begin position="3119"/>
        <end position="3140"/>
    </location>
</feature>
<feature type="domain" description="DUF11" evidence="3">
    <location>
        <begin position="506"/>
        <end position="624"/>
    </location>
</feature>
<name>A0A6C7E4Q9_ILUCY</name>
<feature type="compositionally biased region" description="Low complexity" evidence="1">
    <location>
        <begin position="2230"/>
        <end position="2252"/>
    </location>
</feature>
<feature type="domain" description="DUF11" evidence="3">
    <location>
        <begin position="880"/>
        <end position="999"/>
    </location>
</feature>
<feature type="region of interest" description="Disordered" evidence="1">
    <location>
        <begin position="3374"/>
        <end position="3396"/>
    </location>
</feature>
<feature type="domain" description="DUF11" evidence="3">
    <location>
        <begin position="4672"/>
        <end position="4791"/>
    </location>
</feature>
<dbReference type="InterPro" id="IPR047589">
    <property type="entry name" value="DUF11_rpt"/>
</dbReference>
<evidence type="ECO:0000313" key="4">
    <source>
        <dbReference type="EMBL" id="BAN01590.1"/>
    </source>
</evidence>
<feature type="domain" description="DUF11" evidence="3">
    <location>
        <begin position="1752"/>
        <end position="1866"/>
    </location>
</feature>
<evidence type="ECO:0000313" key="5">
    <source>
        <dbReference type="Proteomes" id="UP000011863"/>
    </source>
</evidence>
<proteinExistence type="predicted"/>
<reference evidence="4 5" key="1">
    <citation type="journal article" date="2013" name="Int. J. Syst. Evol. Microbiol.">
        <title>Ilumatobacter nonamiense sp. nov. and Ilumatobacter coccineum sp. nov., isolated from seashore sand.</title>
        <authorList>
            <person name="Matsumoto A."/>
            <person name="Kasai H."/>
            <person name="Matsuo Y."/>
            <person name="Shizuri Y."/>
            <person name="Ichikawa N."/>
            <person name="Fujita N."/>
            <person name="Omura S."/>
            <person name="Takahashi Y."/>
        </authorList>
    </citation>
    <scope>NUCLEOTIDE SEQUENCE [LARGE SCALE GENOMIC DNA]</scope>
    <source>
        <strain evidence="5">NBRC 103263 / KCTC 29153 / YM16-304</strain>
    </source>
</reference>
<keyword evidence="2" id="KW-0472">Membrane</keyword>
<dbReference type="InterPro" id="IPR001434">
    <property type="entry name" value="OmcB-like_DUF11"/>
</dbReference>
<evidence type="ECO:0000256" key="2">
    <source>
        <dbReference type="SAM" id="Phobius"/>
    </source>
</evidence>
<feature type="compositionally biased region" description="Low complexity" evidence="1">
    <location>
        <begin position="4406"/>
        <end position="4427"/>
    </location>
</feature>
<dbReference type="KEGG" id="aym:YM304_12760"/>
<sequence>MAGAFLLTLTMLQVGVDGGFRGSDADAALIQSFTPPAYTTNTTGAIDIIGNGLMTCGTSTNCINTLNGTRNSGNGSFTMIDLDADDGVLTAAQSGQTTNSSMAVYAPPAGSTVLYASLHWSANSNSSARNRLSLLPPGATNYQTITGTVANLGSLYQTSADITSIVQAAGPGDYWAGNIQRTQGGGQYAGWSMVVVYENGGLPVRNLTVFDGFGRVTSQTNDNVLDVPISGFLTPPLGAVNAEIGIVAYEGDRNITGDQVLIDTNPGPVTTFANLTDASNPTTNFGNGTITDAGIPTATGLPVDVNNLNVDIDEFATVNTLANSQTDTTIRFQTVGDWWYPGVLTTAIDLFVPQFPEVNKTVVDLNGGDAVPGDVLEYDVVFENTGNDFADNSVVSDVIPAGTTYVPGSIQIGGVAKSDTPGNDEAEFTGSEVVARVGTGATPLFGGTIAPGDSVEVSFQVTIDDAASGTTIENVATLDYRARTIGQDFQFDSNQVDTPVPPRARLSVTKSGSPDPVVAGENVTWTIEVANAGPNTATGVTLDDVLVGNTFVSVSGATCAGASAGDTTLGCTLADIPAGSSSTVTLVAATDPALAPGSSASDTVTVDAAQDDDDLSDNSASAQVAIDTEADLTIVKADVADPVAAGATVDYTLTVTNAGPSDAADVVISDQTDGQFAVTSVSLAGGVAGTCSVATRSCALDDPLAPGDSVTMNVSATVDGDASATIENRGTVTSSTTDPTPGDNTDLETTTVTPVADVSVVKTTVDAPVVAGEQVTYSIVVSNAGPSAAANVTLSDPLPAGLSFVSAATTQGACPGTGPVTCNFGSIGAGGSVTVTVVADVADTATGAALANTATVASPTDTTPGNNESTANDTVLNSADLRLNKEIDESTLAAGAAYTYTLTTINDGPSETSGTVTVTDTIPVVLGTPTAAAGSGWTCNISGQDVTCTRTTPIPVGGTAPLTISGTAPAGSPPGLAVNDASVSYPTDPDPANNDADATTELALEADVRIDKEWTTATATAGGPATFTLVVTNSGPSIAPDVSITDVLPGGMTVTDASGTGVSCNPPGTGSVSCSADLPMAPGASLTITVDVDVPADLAAGQLNNTATVASTANDRNPSNNTDVDGIDIVRLADLGVTKVATDTSPVAGESVEFTVVVTNDGPSTANATFVGDALPVGMTLSTFPSPLCSDNAGSLSCDLGVVQPGAANAVTIVYTAVIDPSVADGTPLTNTATASSPDPDPTPATVDEVVTVAAEADLIVTKTASADPATPGGTLTYTITVDNDGPSDAQGVTIADPPPVGFTPTSAASTIGSCDLTVDCTIGTLEAGATAVITITGDVASGITGNLTNTTGAVASTTTLINTGDDVGTVTVATAPAADLQISKSASPTTIAAGGGNVTFVVAVSNNGPSDAMSTVVTDSLPAGFVVDSVTPSQGSCSSDTSCELGTVVAGAAPATITYVGYFPSTAAAGTVTNEATVTSPTDPGGPSVATADVAITTSADVSVAKSGPVTVNAGDAVQYNIAVQNAGPSVAEAVTLTDVLDAAQLDAANATVTPSPACANNSGTIDCSFGDLPVGALITVVVQVDALPDATVGAAALSNTATIDSATADPTPANDTSSASTDVTRESDVAVVKSGPTGFVAGETGTYTLSITNNGPSDAVATDVDDVAPAGVTFGAVAGTAGCVALPCSIASIAAGDTVTVTIDATVGADSDIASIENTATVSNADDKTPGNDSSTITTPVTRDADMRIVSKDSAPDPVSAGATITYTIVVANDGPSTARNAELTDTVPVNTTLVPSSLPLGCSFTGVAAGETITCDLGLMTAGQNETISFDVIVDPATPDGTVIENTATAGSDTPDGTPGNDSNPPETTLVAVVADVGITKTADLATAVPGEPLTYTLTVVNAGPSSASTVVIDDDISSIFEPGSVSTALVGAPGGVACDATVNCTLADFPVGTFDVEITGTVLADATADLANSATISTTSNQGADVLGNSDDLDTPVAPSADLSIAKSASPDPVEPGEPITYTITVSNAGPSDAVNVEVTDLVPAELTIDEVRPLAQCNQATAVCLVPAIAAGGSATIEIDGTVATSAVDTIENTATITATDTPDPVAGNDSTTIETDVVPEADIQVTKTTITDPVVAGTTVRYAVVIVNNGPAPAENVDVVDLLPANATFVNASTPVGTCTKTGPALGGTLTCELGTLGATTSIQIDVDVIVEPDASGTLDNSVTATSTTDDPDATNNDATNPNGATSDPMVTAPDLRVQKSLVSADPADPDLVAGEPFEYLIEIFNDGPSTAVADITLADTLPPEVSDAVPAEVTPRVVTLSGIANPADCTYDDATNQIDCTFSDDLAVGDSIQLTVSGFIRTDALIGVADNTATVTTTDADPNPANSSGTAEATLVTNADLQVAKSFADSSVIAGQDTTFTISVTNNGPSDAADVELTDALPAGFTVLSLANATGGLCSNTATTVTCSNTSLPVGATISVDVTALVDASQPANPVNNTAGVTSTTDDRNPSNNTSTDGITVTRLADLTIAKTSSSPTVVAGNQITYTLTVGNTGPSSAEATVVGDPLDPALTIVEPSITTTQGTCTAPGNVLTCDLGEILPGAAPVQIEYTVTFDPAIVDGTTINNAAQADSITPLTGGPATADTDVDVVRTADVELVSKTVTPDPVIAGETVEYTITARNNGPSISTNTTVIDELPAGLTLEAPLPAGCSDVAGDLSCDLGTLTVGQVETITFTARVDADEPDGSAITNDASISATEPDPNAGNDTASVPVTVDTVAALSITKVAGPDPAVPGESLTYTITVTNDGPSDAASVVVDDTTLSMFQAGTISSSASQGNCDLTVSCAVGTVAPGAANAVTVTITGTVAADLTTDISNTAGVTSPTDPTPDEVTIITPVAPVTDLSITKTLDTSPLVPGGPVQYTITVTNPGPSDAQSVAVVDSIDPAVTGLLVDQAQCQFTGQDLACAVGTLPPGDFVIVVTGVLDEGFTGDLANSATVTTTTDQGANTSPDTASVDETAAPDADLVLTKTAAPDPVIAGELVTYTITVRNDGPSTAIGVQVDDALPAGLTVDDVSSSQGGCTSLPCDLGDLVDGASATVTVVAQVDADVTDLAPNSATTSSTTPDSDLSNNNDTADPVVDTLARLSTTKELSTPTAVPGTRVSWTITVDNDGPSDALDVSVADTVPAVLTGVTVTSSQGACSAFDCLLGTVEPGGSATITIEGDLPADTPAGTLDNVAVTTSTTPDDDLTNDTGTASNPIVPSADVSIEKVGPTSDLVPGQPATFVVTVTNDGPSDAQNVEFTDTVPASIDPATITTNVTSGAATCDPVAGSLVTCRQATLLDGDSYVVEITGTVLADVTDASVDNTAVVTSDTPDPDGSDNSSTSTTDVTASADLSVTKALTTGFTEPIDPSAPISYTITVANAGPSDAQNVVVGDTLPTEITLTAISTAVVGATCDQGAVTCTFPTVAAGTSVEVTVTGTVSDRALGSFDNVATVASDTTDPDPSDNTVTETTDVTPFADLGVAKTLLTPAADVVAGQQVRYQLVVTNDGPAPATLVEVLDTLPAGTVFVSTSTPVGACVHDGSATGGVVDCDLGTLPDQASVTITIDIDIVDDTSGQLANSASVSSPITDPVAANDTSSTSDTIRIVPDLQITKTLVQSELVAGDPFTYQIVVKNNGPSDALAQIDIDDVLPPQVDQALPITADYVISSGGSGSCAVTPGAPSATVDCDITDDLAVGETITVTVAGTVDSGAAAFDDNTATVATGDEDPDLANNSATAESDLATNADLSLVKVFDDDSVVAGDDTVFDLIVSNAGPSDALAVSVTDVLPAGFEIVSAVSADGTCVTSTTNAADDTTTCTMGTIANGASVTITVTADVDPSLGAGPVTNTATVTSSTPDRNPSSNTATDQIAVERFATLDLDKVVVSPTPPADVVAGEEIDYEITVDNAGPSSAEGSVVGDALPAGVTIDVASITASQGSCTTPGGILTCSFGEILPGDDATVTYTVTVDAGFTGTTVTNNASADSPTPNNGPVTDSETVGVDTEADLELVSKIADPTTAVAGSDLEYSILVRNNGPSVARDVLVSDDIPTGLTVLVASLPTGCTLASGDVECELGDLAPTAERTITFTVTVDADQLGPINNTAEVSSNTPEPAVDPSPNTNGVVTPVDTSADLSVVKTADPSPAVPGQPITYTIVVTNAGPSVARAVELTDDDAPSILTGASGTWVNGAASGSCDATINCAIGDLPVGTATITITGTVPADQTTTLVNSATVSTTTDDPDATNDTGSAFTPVAPEADITVTKVIDTTPLVPGEPMQFTITVTNNGPSDAANVLVSDNIDASMTGLATTAPDCSISGQLLGCSIDTLAPGAGNAVSIVVTGDLASSYTGSFSNVVNVSTSTSQGPDAAPNTATATAPAEPDADLSSTKDATPDPVIAGEVVTYLITVSNAGPSDATGVVVTDTLPAGLTAVNVFSSQGACSSLPCSLNTIPDGGSATVTVEALVGSDLLAVGTNTADVTADTPDSTPGNNESTEDVALDTLARLTTVKELSTPTAVPGGPLRWTITVTNAGPSDARDVSVADTVPAAVTNTTISSSQGGCTAFSCLLGTIPAGGSATITIDADLPADVTATSISNTATTTSSTPDDDNTDDSSTATNPIAPAADVRITKVGPTSDVVAGTAVSWTLIVVNDGPSDAADVIVTDDLPAALDPASIVIGDGGATCTLTGLSLSCDLSTMADGATATITIDGTLRTDFTGASLDNVATVASSTADPDTSNNSDSATNDNAPLADIVVTGTVTPTSVPAGTTTGYEFEIVNNGPSDAADTVVTIPIPASMTIVGTPTVVGFPGATVTVVDGVITVDIGDLPPGTPVTITFDGDVSIDQPAGPLPITATGSTATTQNDTSNDAATLSIDVINDVDLSIVKEASAQVVAFGDEVTFTITVTNDGRTPAIGATVTDDLPAGLEATAASSTDGSCTVSADGSQVVCEPLTVAADGGTVTITIVADATGDGTVTNTATLECECIVATITSDPAVVDVDRHADLGVTKTVFRAITKPGFAVTYTITVTNDGPDTAIGTVLREQLPNGLRYVSSSPSVGTYDPGTGVWNIGDLADGATATMDLRVVVLVEGNFINEVTVSSDIEDRSPDNNSAEAVLLAISPDLPLTGTSTIERIVPISIGALVVGLALLLGSRRRSRGDGTLGAT</sequence>
<keyword evidence="5" id="KW-1185">Reference proteome</keyword>
<dbReference type="SUPFAM" id="SSF49401">
    <property type="entry name" value="Bacterial adhesins"/>
    <property type="match status" value="1"/>
</dbReference>
<feature type="domain" description="DUF11" evidence="3">
    <location>
        <begin position="757"/>
        <end position="871"/>
    </location>
</feature>
<feature type="domain" description="DUF11" evidence="3">
    <location>
        <begin position="4928"/>
        <end position="5029"/>
    </location>
</feature>
<feature type="domain" description="DUF11" evidence="3">
    <location>
        <begin position="2787"/>
        <end position="2894"/>
    </location>
</feature>
<feature type="transmembrane region" description="Helical" evidence="2">
    <location>
        <begin position="5182"/>
        <end position="5199"/>
    </location>
</feature>
<feature type="domain" description="DUF11" evidence="3">
    <location>
        <begin position="3528"/>
        <end position="3649"/>
    </location>
</feature>
<feature type="domain" description="DUF11" evidence="3">
    <location>
        <begin position="1134"/>
        <end position="1245"/>
    </location>
</feature>
<dbReference type="Pfam" id="PF01345">
    <property type="entry name" value="DUF11"/>
    <property type="match status" value="38"/>
</dbReference>
<feature type="domain" description="DUF11" evidence="3">
    <location>
        <begin position="1258"/>
        <end position="1373"/>
    </location>
</feature>
<feature type="domain" description="DUF11" evidence="3">
    <location>
        <begin position="4431"/>
        <end position="4542"/>
    </location>
</feature>
<feature type="domain" description="DUF11" evidence="3">
    <location>
        <begin position="4059"/>
        <end position="4162"/>
    </location>
</feature>
<feature type="compositionally biased region" description="Polar residues" evidence="1">
    <location>
        <begin position="2754"/>
        <end position="2763"/>
    </location>
</feature>
<feature type="domain" description="DUF11" evidence="3">
    <location>
        <begin position="3401"/>
        <end position="3520"/>
    </location>
</feature>
<feature type="compositionally biased region" description="Polar residues" evidence="1">
    <location>
        <begin position="725"/>
        <end position="747"/>
    </location>
</feature>
<gene>
    <name evidence="4" type="ORF">YM304_12760</name>
</gene>
<dbReference type="InterPro" id="IPR008966">
    <property type="entry name" value="Adhesion_dom_sf"/>
</dbReference>
<feature type="domain" description="DUF11" evidence="3">
    <location>
        <begin position="2261"/>
        <end position="2398"/>
    </location>
</feature>
<feature type="domain" description="DUF11" evidence="3">
    <location>
        <begin position="3151"/>
        <end position="3263"/>
    </location>
</feature>
<feature type="domain" description="DUF11" evidence="3">
    <location>
        <begin position="2128"/>
        <end position="2246"/>
    </location>
</feature>
<feature type="domain" description="DUF11" evidence="3">
    <location>
        <begin position="3030"/>
        <end position="3141"/>
    </location>
</feature>
<feature type="compositionally biased region" description="Polar residues" evidence="1">
    <location>
        <begin position="4148"/>
        <end position="4159"/>
    </location>
</feature>
<dbReference type="Gene3D" id="2.60.40.740">
    <property type="match status" value="2"/>
</dbReference>
<feature type="region of interest" description="Disordered" evidence="1">
    <location>
        <begin position="2748"/>
        <end position="2776"/>
    </location>
</feature>
<dbReference type="EMBL" id="AP012057">
    <property type="protein sequence ID" value="BAN01590.1"/>
    <property type="molecule type" value="Genomic_DNA"/>
</dbReference>
<feature type="domain" description="DUF11" evidence="3">
    <location>
        <begin position="3939"/>
        <end position="4043"/>
    </location>
</feature>
<feature type="domain" description="DUF11" evidence="3">
    <location>
        <begin position="2665"/>
        <end position="2778"/>
    </location>
</feature>
<feature type="compositionally biased region" description="Polar residues" evidence="1">
    <location>
        <begin position="1615"/>
        <end position="1624"/>
    </location>
</feature>
<evidence type="ECO:0000256" key="1">
    <source>
        <dbReference type="SAM" id="MobiDB-lite"/>
    </source>
</evidence>
<dbReference type="Gene3D" id="2.60.40.3080">
    <property type="match status" value="1"/>
</dbReference>
<keyword evidence="2" id="KW-0812">Transmembrane</keyword>
<dbReference type="PANTHER" id="PTHR34819:SF3">
    <property type="entry name" value="CELL SURFACE PROTEIN"/>
    <property type="match status" value="1"/>
</dbReference>
<feature type="compositionally biased region" description="Low complexity" evidence="1">
    <location>
        <begin position="3386"/>
        <end position="3396"/>
    </location>
</feature>
<dbReference type="PANTHER" id="PTHR34819">
    <property type="entry name" value="LARGE CYSTEINE-RICH PERIPLASMIC PROTEIN OMCB"/>
    <property type="match status" value="1"/>
</dbReference>
<feature type="region of interest" description="Disordered" evidence="1">
    <location>
        <begin position="1606"/>
        <end position="1629"/>
    </location>
</feature>
<dbReference type="NCBIfam" id="TIGR01451">
    <property type="entry name" value="B_ant_repeat"/>
    <property type="match status" value="35"/>
</dbReference>
<feature type="region of interest" description="Disordered" evidence="1">
    <location>
        <begin position="4027"/>
        <end position="4046"/>
    </location>
</feature>
<feature type="domain" description="DUF11" evidence="3">
    <location>
        <begin position="1380"/>
        <end position="1485"/>
    </location>
</feature>
<protein>
    <recommendedName>
        <fullName evidence="3">DUF11 domain-containing protein</fullName>
    </recommendedName>
</protein>
<feature type="domain" description="DUF11" evidence="3">
    <location>
        <begin position="2407"/>
        <end position="2523"/>
    </location>
</feature>
<feature type="region of interest" description="Disordered" evidence="1">
    <location>
        <begin position="2501"/>
        <end position="2525"/>
    </location>
</feature>
<dbReference type="InterPro" id="IPR051172">
    <property type="entry name" value="Chlamydia_OmcB"/>
</dbReference>
<feature type="region of interest" description="Disordered" evidence="1">
    <location>
        <begin position="4643"/>
        <end position="4666"/>
    </location>
</feature>
<feature type="domain" description="DUF11" evidence="3">
    <location>
        <begin position="5051"/>
        <end position="5163"/>
    </location>
</feature>
<feature type="domain" description="DUF11" evidence="3">
    <location>
        <begin position="4181"/>
        <end position="4297"/>
    </location>
</feature>
<dbReference type="Proteomes" id="UP000011863">
    <property type="component" value="Chromosome"/>
</dbReference>
<feature type="domain" description="DUF11" evidence="3">
    <location>
        <begin position="631"/>
        <end position="746"/>
    </location>
</feature>
<feature type="region of interest" description="Disordered" evidence="1">
    <location>
        <begin position="722"/>
        <end position="747"/>
    </location>
</feature>
<feature type="domain" description="DUF11" evidence="3">
    <location>
        <begin position="3271"/>
        <end position="3393"/>
    </location>
</feature>
<feature type="domain" description="DUF11" evidence="3">
    <location>
        <begin position="4799"/>
        <end position="4920"/>
    </location>
</feature>
<feature type="domain" description="DUF11" evidence="3">
    <location>
        <begin position="2006"/>
        <end position="2119"/>
    </location>
</feature>